<reference evidence="1" key="1">
    <citation type="submission" date="2022-10" db="EMBL/GenBank/DDBJ databases">
        <title>Culturing micro-colonial fungi from biological soil crusts in the Mojave desert and describing Neophaeococcomyces mojavensis, and introducing the new genera and species Taxawa tesnikishii.</title>
        <authorList>
            <person name="Kurbessoian T."/>
            <person name="Stajich J.E."/>
        </authorList>
    </citation>
    <scope>NUCLEOTIDE SEQUENCE</scope>
    <source>
        <strain evidence="1">TK_41</strain>
    </source>
</reference>
<dbReference type="PANTHER" id="PTHR33973">
    <property type="entry name" value="OS07G0153300 PROTEIN"/>
    <property type="match status" value="1"/>
</dbReference>
<dbReference type="Proteomes" id="UP001172673">
    <property type="component" value="Unassembled WGS sequence"/>
</dbReference>
<protein>
    <recommendedName>
        <fullName evidence="3">DUF1365-domain-containing protein</fullName>
    </recommendedName>
</protein>
<dbReference type="EMBL" id="JAPDRK010000006">
    <property type="protein sequence ID" value="KAJ9611740.1"/>
    <property type="molecule type" value="Genomic_DNA"/>
</dbReference>
<gene>
    <name evidence="1" type="ORF">H2200_004924</name>
</gene>
<evidence type="ECO:0000313" key="2">
    <source>
        <dbReference type="Proteomes" id="UP001172673"/>
    </source>
</evidence>
<name>A0AA38XE80_9EURO</name>
<dbReference type="PANTHER" id="PTHR33973:SF4">
    <property type="entry name" value="OS07G0153300 PROTEIN"/>
    <property type="match status" value="1"/>
</dbReference>
<evidence type="ECO:0008006" key="3">
    <source>
        <dbReference type="Google" id="ProtNLM"/>
    </source>
</evidence>
<dbReference type="InterPro" id="IPR010775">
    <property type="entry name" value="DUF1365"/>
</dbReference>
<evidence type="ECO:0000313" key="1">
    <source>
        <dbReference type="EMBL" id="KAJ9611740.1"/>
    </source>
</evidence>
<accession>A0AA38XE80</accession>
<organism evidence="1 2">
    <name type="scientific">Cladophialophora chaetospira</name>
    <dbReference type="NCBI Taxonomy" id="386627"/>
    <lineage>
        <taxon>Eukaryota</taxon>
        <taxon>Fungi</taxon>
        <taxon>Dikarya</taxon>
        <taxon>Ascomycota</taxon>
        <taxon>Pezizomycotina</taxon>
        <taxon>Eurotiomycetes</taxon>
        <taxon>Chaetothyriomycetidae</taxon>
        <taxon>Chaetothyriales</taxon>
        <taxon>Herpotrichiellaceae</taxon>
        <taxon>Cladophialophora</taxon>
    </lineage>
</organism>
<dbReference type="AlphaFoldDB" id="A0AA38XE80"/>
<proteinExistence type="predicted"/>
<dbReference type="Pfam" id="PF07103">
    <property type="entry name" value="DUF1365"/>
    <property type="match status" value="1"/>
</dbReference>
<keyword evidence="2" id="KW-1185">Reference proteome</keyword>
<comment type="caution">
    <text evidence="1">The sequence shown here is derived from an EMBL/GenBank/DDBJ whole genome shotgun (WGS) entry which is preliminary data.</text>
</comment>
<sequence length="651" mass="73765">MRGNGFLGTSVAPADVRKWIREASGLSTHPSRDAPPLDADVNIKSWFPRPVSLSRETKALVIALLILNWRCLLWLLPSYRSKPNIAYLVAGTFVAAFWWLTHENSSSAENPEADNDITPADTKLQPRIFECITSHRRLFPTTHSFSYSYLLVGVPIGCRGSDGRVLSWLSPTNASKAWFSVHAEDYLERGHHVDGLAGKLKDYLKTQNVSVDDYPNAYLVTAPRFCGFSFNPVSFWYLYDQDMRLRAMILEVNNTFDERRMYFLQRNMDDPNPSIVRFHSAWKKDFHVSPFNDRDGSYSLTAIDPLSDSSSQVDNTIVLSSPDGKPKLVARIYSTKAGIDTRRMSALEIYWFLARWWWVGFITNSRILREARILWVKKLQLFYRPEVLRSSIGRTETPEETTLEPYFRAFLHKINALTERNIDYVPAAGVDRGKKVVMKPSNSESQRAHAPSMEIKVGTPAFYTELVRGEDVLRAFDRFCFSSAKGEVMIFVSEGDVLRKAVESIRQSTTASTDSAPSRLEYVNHHLRSTAGLFSVLLKIARDFLSPRAAIRDSSTMAPRSSFDNHVQQEFSAVDVATYQKTCFTVLLADRLALGYTSLLRFYVRALWLMILLAAASHLSGLLHGSRDFGTNEIVVLGLKLTVAHWLQSLI</sequence>